<dbReference type="EC" id="3.6.5.-" evidence="10"/>
<dbReference type="Gene3D" id="3.20.20.240">
    <property type="entry name" value="Methylmalonyl-CoA mutase"/>
    <property type="match status" value="1"/>
</dbReference>
<evidence type="ECO:0000256" key="7">
    <source>
        <dbReference type="ARBA" id="ARBA00023186"/>
    </source>
</evidence>
<dbReference type="InterPro" id="IPR006098">
    <property type="entry name" value="MMCoA_mutase_a_cat"/>
</dbReference>
<feature type="binding site" evidence="10">
    <location>
        <position position="924"/>
    </location>
    <ligand>
        <name>GTP</name>
        <dbReference type="ChEBI" id="CHEBI:37565"/>
    </ligand>
</feature>
<comment type="subunit">
    <text evidence="2">Heterodimer of an alpha and a beta chain.</text>
</comment>
<evidence type="ECO:0000256" key="9">
    <source>
        <dbReference type="ARBA" id="ARBA00023285"/>
    </source>
</evidence>
<dbReference type="Proteomes" id="UP000587211">
    <property type="component" value="Unassembled WGS sequence"/>
</dbReference>
<dbReference type="InterPro" id="IPR027417">
    <property type="entry name" value="P-loop_NTPase"/>
</dbReference>
<comment type="similarity">
    <text evidence="10">Belongs to the IcmF family.</text>
</comment>
<keyword evidence="10" id="KW-0460">Magnesium</keyword>
<comment type="subunit">
    <text evidence="10">Homodimer.</text>
</comment>
<gene>
    <name evidence="10" type="primary">icmF</name>
    <name evidence="12" type="ORF">BJ975_002076</name>
</gene>
<dbReference type="Pfam" id="PF01642">
    <property type="entry name" value="MM_CoA_mutase"/>
    <property type="match status" value="1"/>
</dbReference>
<evidence type="ECO:0000313" key="13">
    <source>
        <dbReference type="Proteomes" id="UP000587211"/>
    </source>
</evidence>
<evidence type="ECO:0000256" key="1">
    <source>
        <dbReference type="ARBA" id="ARBA00001922"/>
    </source>
</evidence>
<feature type="binding site" evidence="10">
    <location>
        <position position="723"/>
    </location>
    <ligand>
        <name>substrate</name>
    </ligand>
</feature>
<feature type="binding site" evidence="10">
    <location>
        <position position="772"/>
    </location>
    <ligand>
        <name>substrate</name>
    </ligand>
</feature>
<keyword evidence="5 10" id="KW-0378">Hydrolase</keyword>
<dbReference type="SUPFAM" id="SSF52242">
    <property type="entry name" value="Cobalamin (vitamin B12)-binding domain"/>
    <property type="match status" value="1"/>
</dbReference>
<keyword evidence="4 10" id="KW-0547">Nucleotide-binding</keyword>
<dbReference type="InterPro" id="IPR016176">
    <property type="entry name" value="Cbl-dep_enz_cat"/>
</dbReference>
<dbReference type="InterPro" id="IPR006099">
    <property type="entry name" value="MeMalonylCoA_mutase_a/b_cat"/>
</dbReference>
<dbReference type="Gene3D" id="3.40.50.300">
    <property type="entry name" value="P-loop containing nucleotide triphosphate hydrolases"/>
    <property type="match status" value="1"/>
</dbReference>
<sequence>MNPVRFVTASSLFDGHDASINIMRRILQSQGAEVIHLGHNRSVAEIVDAAVEEDVQGVAVSSYQGGHVEYFEYLVQLLAERGARHVRVFGGGGGVIVPDEIARLRSAGVTIFSPQDGQRLGLAAMINTLVEACDVDLVEAGLPAADAVLAGDRASVARALTAAESGRLGPDLTAAITTGAGRSTARVLGITGTGGSGKSSLTDELVRRLRLDHGDKLRVAVVAIDPTRRKGGGALLGDRIRMNAIGGPVSFRSLATRGSHEVPDHLTDVIAVLKAAGNDLVIVETPGIGQGDAGILPYVDASLYVMTPEFGAASQLEKIDMLDFADVVAINKFERRGAKDALRDVGRQLVRNREAFGQQPSDMPVFGTSAAHFNDDGVTALYQELRSVLGIEPGVLPEVSVRHSSDEHHLVPPQRVRYLAEIAETVRDFHDETERWADAADRAQHLAAAAAELPDEPGLAEAARRAQDELPAPVRESLDAWPAVVEAYSGDEQVVRVRDRELRFSLVRETLSGNRLRRVSLPRYRSHGDLVRFWRRENLPGFFPFTAGVFTFKRDNEDPARMFAGEGDPFRTNRRFKLLSEGQPATRLSTAFDSVTLYGRDPDLRPDIYGKVGTSGVSVATLDDMKVLYDGFDLLDPSTSVSMTINGPAPTVLAFFLNAVIDQAAEKGVDAAEALRQVRGTVQADILKEDQGQNTCLFSTEFSLRMMADIQEWFIEHGVRNFYSVSISGYHIAEAGANPISQLAFTLANGFTYVESYLARGMAIDDFAPNLSFFFSNGMDPEYSVLGRVARRIWAIAMKEKYGAGERSQKLKYHVQTSGRSLHAQEMDFNDIRTTLQALIAIYDNANSLHTNAFDEAVTTPSEESVRRALAIQLIINREWGLAANENPLQGSFVIEELTELVEEAVLREFEAISERGGVLGAMETGYQRGRIQDESMLYEHRKHDGSLPIVGVNTFKNPHGDEVPQKLALARASEGEKESQLRRLRAFQQAHRGEAEAALERLKEAAASHENVFAVLMDAARVCSLQQVTEAFFEVGGQYRRNV</sequence>
<dbReference type="InterPro" id="IPR052040">
    <property type="entry name" value="GTPase/Isobutyryl-CoA_mutase"/>
</dbReference>
<accession>A0ABX2SIG0</accession>
<proteinExistence type="inferred from homology"/>
<feature type="binding site" evidence="10">
    <location>
        <position position="241"/>
    </location>
    <ligand>
        <name>GTP</name>
        <dbReference type="ChEBI" id="CHEBI:37565"/>
    </ligand>
</feature>
<comment type="caution">
    <text evidence="12">The sequence shown here is derived from an EMBL/GenBank/DDBJ whole genome shotgun (WGS) entry which is preliminary data.</text>
</comment>
<evidence type="ECO:0000259" key="11">
    <source>
        <dbReference type="PROSITE" id="PS51332"/>
    </source>
</evidence>
<evidence type="ECO:0000256" key="3">
    <source>
        <dbReference type="ARBA" id="ARBA00022628"/>
    </source>
</evidence>
<feature type="binding site" description="axial binding residue" evidence="10">
    <location>
        <position position="16"/>
    </location>
    <ligand>
        <name>adenosylcob(III)alamin</name>
        <dbReference type="ChEBI" id="CHEBI:18408"/>
    </ligand>
    <ligandPart>
        <name>Co</name>
        <dbReference type="ChEBI" id="CHEBI:27638"/>
    </ligandPart>
</feature>
<feature type="binding site" evidence="10">
    <location>
        <position position="552"/>
    </location>
    <ligand>
        <name>substrate</name>
    </ligand>
</feature>
<protein>
    <recommendedName>
        <fullName evidence="10">Fused isobutyryl-CoA mutase</fullName>
    </recommendedName>
    <domain>
        <recommendedName>
            <fullName evidence="10">Isobutyryl-CoA mutase</fullName>
            <shortName evidence="10">ICM</shortName>
            <ecNumber evidence="10">5.4.99.13</ecNumber>
        </recommendedName>
    </domain>
    <domain>
        <recommendedName>
            <fullName evidence="10">P-loop GTPase</fullName>
            <ecNumber evidence="10">3.6.5.-</ecNumber>
        </recommendedName>
        <alternativeName>
            <fullName evidence="10">G-protein chaperone</fullName>
        </alternativeName>
    </domain>
</protein>
<dbReference type="EC" id="5.4.99.13" evidence="10"/>
<evidence type="ECO:0000256" key="2">
    <source>
        <dbReference type="ARBA" id="ARBA00011870"/>
    </source>
</evidence>
<dbReference type="PROSITE" id="PS51332">
    <property type="entry name" value="B12_BINDING"/>
    <property type="match status" value="1"/>
</dbReference>
<comment type="catalytic activity">
    <reaction evidence="10">
        <text>GTP + H2O = GDP + phosphate + H(+)</text>
        <dbReference type="Rhea" id="RHEA:19669"/>
        <dbReference type="ChEBI" id="CHEBI:15377"/>
        <dbReference type="ChEBI" id="CHEBI:15378"/>
        <dbReference type="ChEBI" id="CHEBI:37565"/>
        <dbReference type="ChEBI" id="CHEBI:43474"/>
        <dbReference type="ChEBI" id="CHEBI:58189"/>
    </reaction>
</comment>
<dbReference type="NCBIfam" id="TIGR00641">
    <property type="entry name" value="acid_CoA_mut_N"/>
    <property type="match status" value="1"/>
</dbReference>
<evidence type="ECO:0000256" key="5">
    <source>
        <dbReference type="ARBA" id="ARBA00022801"/>
    </source>
</evidence>
<keyword evidence="8 10" id="KW-0413">Isomerase</keyword>
<dbReference type="HAMAP" id="MF_02050">
    <property type="entry name" value="IcmF"/>
    <property type="match status" value="1"/>
</dbReference>
<comment type="cofactor">
    <cofactor evidence="10">
        <name>Mg(2+)</name>
        <dbReference type="ChEBI" id="CHEBI:18420"/>
    </cofactor>
</comment>
<keyword evidence="6 10" id="KW-0342">GTP-binding</keyword>
<keyword evidence="10" id="KW-0479">Metal-binding</keyword>
<feature type="binding site" evidence="10">
    <location>
        <begin position="195"/>
        <end position="200"/>
    </location>
    <ligand>
        <name>GTP</name>
        <dbReference type="ChEBI" id="CHEBI:37565"/>
    </ligand>
</feature>
<feature type="binding site" evidence="10">
    <location>
        <position position="199"/>
    </location>
    <ligand>
        <name>Mg(2+)</name>
        <dbReference type="ChEBI" id="CHEBI:18420"/>
        <label>1</label>
        <note>catalytic</note>
    </ligand>
</feature>
<dbReference type="PANTHER" id="PTHR43087:SF1">
    <property type="entry name" value="LAO_AO TRANSPORT SYSTEM ATPASE"/>
    <property type="match status" value="1"/>
</dbReference>
<feature type="binding site" evidence="10">
    <location>
        <position position="1043"/>
    </location>
    <ligand>
        <name>GTP</name>
        <dbReference type="ChEBI" id="CHEBI:37565"/>
    </ligand>
</feature>
<keyword evidence="3 10" id="KW-0846">Cobalamin</keyword>
<dbReference type="Pfam" id="PF03308">
    <property type="entry name" value="MeaB"/>
    <property type="match status" value="1"/>
</dbReference>
<evidence type="ECO:0000256" key="4">
    <source>
        <dbReference type="ARBA" id="ARBA00022741"/>
    </source>
</evidence>
<comment type="cofactor">
    <cofactor evidence="1 10">
        <name>adenosylcob(III)alamin</name>
        <dbReference type="ChEBI" id="CHEBI:18408"/>
    </cofactor>
</comment>
<dbReference type="GO" id="GO:0004494">
    <property type="term" value="F:methylmalonyl-CoA mutase activity"/>
    <property type="evidence" value="ECO:0007669"/>
    <property type="project" value="UniProtKB-EC"/>
</dbReference>
<dbReference type="EMBL" id="JACBZN010000001">
    <property type="protein sequence ID" value="NYI38701.1"/>
    <property type="molecule type" value="Genomic_DNA"/>
</dbReference>
<dbReference type="PANTHER" id="PTHR43087">
    <property type="entry name" value="LYSINE/ARGININE/ORNITHINE TRANSPORT SYSTEM KINASE"/>
    <property type="match status" value="1"/>
</dbReference>
<comment type="function">
    <text evidence="10">Catalyzes the reversible interconversion of isobutyryl-CoA and n-butyryl-CoA, using radical chemistry. Also exhibits GTPase activity, associated with its G-protein domain (MeaI) that functions as a chaperone that assists cofactor delivery and proper holo-enzyme assembly.</text>
</comment>
<dbReference type="InterPro" id="IPR053439">
    <property type="entry name" value="IcmF/GTPase_domain"/>
</dbReference>
<comment type="catalytic activity">
    <reaction evidence="10">
        <text>2-methylpropanoyl-CoA = butanoyl-CoA</text>
        <dbReference type="Rhea" id="RHEA:13141"/>
        <dbReference type="ChEBI" id="CHEBI:57338"/>
        <dbReference type="ChEBI" id="CHEBI:57371"/>
        <dbReference type="EC" id="5.4.99.13"/>
    </reaction>
</comment>
<feature type="binding site" evidence="10">
    <location>
        <position position="238"/>
    </location>
    <ligand>
        <name>Mg(2+)</name>
        <dbReference type="ChEBI" id="CHEBI:18420"/>
        <label>1</label>
        <note>catalytic</note>
    </ligand>
</feature>
<evidence type="ECO:0000313" key="12">
    <source>
        <dbReference type="EMBL" id="NYI38701.1"/>
    </source>
</evidence>
<organism evidence="12 13">
    <name type="scientific">Aeromicrobium tamlense</name>
    <dbReference type="NCBI Taxonomy" id="375541"/>
    <lineage>
        <taxon>Bacteria</taxon>
        <taxon>Bacillati</taxon>
        <taxon>Actinomycetota</taxon>
        <taxon>Actinomycetes</taxon>
        <taxon>Propionibacteriales</taxon>
        <taxon>Nocardioidaceae</taxon>
        <taxon>Aeromicrobium</taxon>
    </lineage>
</organism>
<feature type="binding site" evidence="10">
    <location>
        <position position="284"/>
    </location>
    <ligand>
        <name>Mg(2+)</name>
        <dbReference type="ChEBI" id="CHEBI:18420"/>
        <label>1</label>
        <note>catalytic</note>
    </ligand>
</feature>
<comment type="domain">
    <text evidence="10">Is composed of four functional domains: the N-terminal 5'-deoxyadenosylcobalamin binding region that is homologous to the small subunit of ICM (IcmB), a middle P-loop GTPase domain (MeaI) that likely acts as a chaperone for ICM, a structured linker region involved in dimer formation, and a C-terminal part that is homologous to the large substrate-binding subunit of ICM (IcmA).</text>
</comment>
<feature type="binding site" evidence="10">
    <location>
        <position position="679"/>
    </location>
    <ligand>
        <name>substrate</name>
    </ligand>
</feature>
<comment type="caution">
    <text evidence="10">Lacks conserved residue(s) required for the propagation of feature annotation.</text>
</comment>
<feature type="binding site" evidence="10">
    <location>
        <position position="285"/>
    </location>
    <ligand>
        <name>Mg(2+)</name>
        <dbReference type="ChEBI" id="CHEBI:18420"/>
        <label>2</label>
    </ligand>
</feature>
<name>A0ABX2SIG0_9ACTN</name>
<evidence type="ECO:0000256" key="8">
    <source>
        <dbReference type="ARBA" id="ARBA00023235"/>
    </source>
</evidence>
<dbReference type="InterPro" id="IPR033669">
    <property type="entry name" value="IcmF"/>
</dbReference>
<evidence type="ECO:0000256" key="6">
    <source>
        <dbReference type="ARBA" id="ARBA00023134"/>
    </source>
</evidence>
<feature type="domain" description="B12-binding" evidence="11">
    <location>
        <begin position="3"/>
        <end position="140"/>
    </location>
</feature>
<evidence type="ECO:0000256" key="10">
    <source>
        <dbReference type="HAMAP-Rule" id="MF_02050"/>
    </source>
</evidence>
<dbReference type="InterPro" id="IPR036724">
    <property type="entry name" value="Cobalamin-bd_sf"/>
</dbReference>
<dbReference type="SUPFAM" id="SSF52540">
    <property type="entry name" value="P-loop containing nucleoside triphosphate hydrolases"/>
    <property type="match status" value="1"/>
</dbReference>
<feature type="binding site" evidence="10">
    <location>
        <position position="807"/>
    </location>
    <ligand>
        <name>substrate</name>
    </ligand>
</feature>
<feature type="binding site" evidence="10">
    <location>
        <position position="587"/>
    </location>
    <ligand>
        <name>substrate</name>
    </ligand>
</feature>
<dbReference type="Gene3D" id="3.40.50.280">
    <property type="entry name" value="Cobalamin-binding domain"/>
    <property type="match status" value="1"/>
</dbReference>
<dbReference type="Pfam" id="PF02310">
    <property type="entry name" value="B12-binding"/>
    <property type="match status" value="1"/>
</dbReference>
<keyword evidence="9 10" id="KW-0170">Cobalt</keyword>
<feature type="binding site" evidence="10">
    <location>
        <position position="225"/>
    </location>
    <ligand>
        <name>Mg(2+)</name>
        <dbReference type="ChEBI" id="CHEBI:18420"/>
        <label>2</label>
    </ligand>
</feature>
<keyword evidence="7 10" id="KW-0143">Chaperone</keyword>
<feature type="binding site" evidence="10">
    <location>
        <begin position="331"/>
        <end position="334"/>
    </location>
    <ligand>
        <name>GTP</name>
        <dbReference type="ChEBI" id="CHEBI:37565"/>
    </ligand>
</feature>
<dbReference type="NCBIfam" id="NF045497">
    <property type="entry name" value="IsobCoAmut_IcmF"/>
    <property type="match status" value="1"/>
</dbReference>
<dbReference type="SUPFAM" id="SSF51703">
    <property type="entry name" value="Cobalamin (vitamin B12)-dependent enzymes"/>
    <property type="match status" value="1"/>
</dbReference>
<reference evidence="12 13" key="1">
    <citation type="submission" date="2020-07" db="EMBL/GenBank/DDBJ databases">
        <title>Sequencing the genomes of 1000 actinobacteria strains.</title>
        <authorList>
            <person name="Klenk H.-P."/>
        </authorList>
    </citation>
    <scope>NUCLEOTIDE SEQUENCE [LARGE SCALE GENOMIC DNA]</scope>
    <source>
        <strain evidence="12 13">DSM 19087</strain>
    </source>
</reference>
<keyword evidence="10" id="KW-0511">Multifunctional enzyme</keyword>
<feature type="binding site" evidence="10">
    <location>
        <position position="284"/>
    </location>
    <ligand>
        <name>Mg(2+)</name>
        <dbReference type="ChEBI" id="CHEBI:18420"/>
        <label>2</label>
    </ligand>
</feature>
<feature type="binding site" evidence="10">
    <location>
        <position position="224"/>
    </location>
    <ligand>
        <name>Mg(2+)</name>
        <dbReference type="ChEBI" id="CHEBI:18420"/>
        <label>2</label>
    </ligand>
</feature>
<dbReference type="InterPro" id="IPR006158">
    <property type="entry name" value="Cobalamin-bd"/>
</dbReference>
<keyword evidence="13" id="KW-1185">Reference proteome</keyword>
<feature type="binding site" evidence="10">
    <location>
        <position position="238"/>
    </location>
    <ligand>
        <name>Mg(2+)</name>
        <dbReference type="ChEBI" id="CHEBI:18420"/>
        <label>2</label>
    </ligand>
</feature>
<feature type="binding site" evidence="10">
    <location>
        <position position="812"/>
    </location>
    <ligand>
        <name>substrate</name>
    </ligand>
</feature>